<sequence length="79" mass="8650">MQQTHAVIPMLRQAADKLDELGRRSDNSTLQDFTALAAQYRRAYAQAIPTYTPADQHLYDASLYPVGVITAACKAAGHT</sequence>
<dbReference type="AlphaFoldDB" id="A0A117IFZ8"/>
<protein>
    <submittedName>
        <fullName evidence="1">Uncharacterized protein</fullName>
    </submittedName>
</protein>
<reference evidence="1 2" key="1">
    <citation type="journal article" date="2016" name="Genome Announc.">
        <title>Draft Genome Sequences of Five Rapidly Growing Mycobacterium Species, M. thermoresistibile, M. fortuitum subsp. acetamidolyticum, M. canariasense, M. brisbanense, and M. novocastrense.</title>
        <authorList>
            <person name="Katahira K."/>
            <person name="Ogura Y."/>
            <person name="Gotoh Y."/>
            <person name="Hayashi T."/>
        </authorList>
    </citation>
    <scope>NUCLEOTIDE SEQUENCE [LARGE SCALE GENOMIC DNA]</scope>
    <source>
        <strain evidence="1 2">JCM6368</strain>
    </source>
</reference>
<accession>A0A117IFZ8</accession>
<evidence type="ECO:0000313" key="1">
    <source>
        <dbReference type="EMBL" id="GAT04990.1"/>
    </source>
</evidence>
<proteinExistence type="predicted"/>
<dbReference type="Proteomes" id="UP000069705">
    <property type="component" value="Unassembled WGS sequence"/>
</dbReference>
<evidence type="ECO:0000313" key="2">
    <source>
        <dbReference type="Proteomes" id="UP000069705"/>
    </source>
</evidence>
<gene>
    <name evidence="1" type="ORF">RMCFA_5101</name>
</gene>
<name>A0A117IFZ8_MYCFO</name>
<comment type="caution">
    <text evidence="1">The sequence shown here is derived from an EMBL/GenBank/DDBJ whole genome shotgun (WGS) entry which is preliminary data.</text>
</comment>
<reference evidence="2" key="2">
    <citation type="submission" date="2016-02" db="EMBL/GenBank/DDBJ databases">
        <title>Draft genome sequence of five rapidly growing Mycobacterium species.</title>
        <authorList>
            <person name="Katahira K."/>
            <person name="Gotou Y."/>
            <person name="Iida K."/>
            <person name="Ogura Y."/>
            <person name="Hayashi T."/>
        </authorList>
    </citation>
    <scope>NUCLEOTIDE SEQUENCE [LARGE SCALE GENOMIC DNA]</scope>
    <source>
        <strain evidence="2">JCM6368</strain>
    </source>
</reference>
<dbReference type="EMBL" id="BCSZ01000052">
    <property type="protein sequence ID" value="GAT04990.1"/>
    <property type="molecule type" value="Genomic_DNA"/>
</dbReference>
<organism evidence="1 2">
    <name type="scientific">Mycolicibacterium fortuitum subsp. acetamidolyticum</name>
    <dbReference type="NCBI Taxonomy" id="144550"/>
    <lineage>
        <taxon>Bacteria</taxon>
        <taxon>Bacillati</taxon>
        <taxon>Actinomycetota</taxon>
        <taxon>Actinomycetes</taxon>
        <taxon>Mycobacteriales</taxon>
        <taxon>Mycobacteriaceae</taxon>
        <taxon>Mycolicibacterium</taxon>
    </lineage>
</organism>